<sequence>CELGLKCEIIYLWKRAYKENIYREKNREKRKQKAEKIARDFFREKSQMKSLRKMTEAEKKEYIQDYALILSDKRLGYSISRLIDELKEGILPINLLYRKKLKDTWTSLCEYTHFPGFFFEEISKDVNFIFLEKLNKHLFKQCFRNHLITLDLFYSVVLWRWGLPKTIERIKRIVKFWQKNIGVSFELTQLTLRSLNKRNKH</sequence>
<name>X1MA22_9ZZZZ</name>
<feature type="non-terminal residue" evidence="1">
    <location>
        <position position="1"/>
    </location>
</feature>
<protein>
    <submittedName>
        <fullName evidence="1">Uncharacterized protein</fullName>
    </submittedName>
</protein>
<evidence type="ECO:0000313" key="1">
    <source>
        <dbReference type="EMBL" id="GAI11530.1"/>
    </source>
</evidence>
<dbReference type="AlphaFoldDB" id="X1MA22"/>
<accession>X1MA22</accession>
<gene>
    <name evidence="1" type="ORF">S06H3_15633</name>
</gene>
<proteinExistence type="predicted"/>
<organism evidence="1">
    <name type="scientific">marine sediment metagenome</name>
    <dbReference type="NCBI Taxonomy" id="412755"/>
    <lineage>
        <taxon>unclassified sequences</taxon>
        <taxon>metagenomes</taxon>
        <taxon>ecological metagenomes</taxon>
    </lineage>
</organism>
<comment type="caution">
    <text evidence="1">The sequence shown here is derived from an EMBL/GenBank/DDBJ whole genome shotgun (WGS) entry which is preliminary data.</text>
</comment>
<reference evidence="1" key="1">
    <citation type="journal article" date="2014" name="Front. Microbiol.">
        <title>High frequency of phylogenetically diverse reductive dehalogenase-homologous genes in deep subseafloor sedimentary metagenomes.</title>
        <authorList>
            <person name="Kawai M."/>
            <person name="Futagami T."/>
            <person name="Toyoda A."/>
            <person name="Takaki Y."/>
            <person name="Nishi S."/>
            <person name="Hori S."/>
            <person name="Arai W."/>
            <person name="Tsubouchi T."/>
            <person name="Morono Y."/>
            <person name="Uchiyama I."/>
            <person name="Ito T."/>
            <person name="Fujiyama A."/>
            <person name="Inagaki F."/>
            <person name="Takami H."/>
        </authorList>
    </citation>
    <scope>NUCLEOTIDE SEQUENCE</scope>
    <source>
        <strain evidence="1">Expedition CK06-06</strain>
    </source>
</reference>
<dbReference type="EMBL" id="BARV01007700">
    <property type="protein sequence ID" value="GAI11530.1"/>
    <property type="molecule type" value="Genomic_DNA"/>
</dbReference>